<feature type="transmembrane region" description="Helical" evidence="1">
    <location>
        <begin position="59"/>
        <end position="76"/>
    </location>
</feature>
<sequence length="115" mass="13629">MVETIGLAVIPLIMILIGFLWREHYPKNINWVYGYRSFRSMKNQQTWEFAHRHFAKNSLILGTALVVFNIFIFLFFDAEQLNIWVPIHLAVLFLTILPTEIALRRSFDKNGEFKK</sequence>
<proteinExistence type="predicted"/>
<dbReference type="Pfam" id="PF13630">
    <property type="entry name" value="SdpI"/>
    <property type="match status" value="1"/>
</dbReference>
<accession>A0A7G9W506</accession>
<feature type="transmembrane region" description="Helical" evidence="1">
    <location>
        <begin position="6"/>
        <end position="21"/>
    </location>
</feature>
<dbReference type="Proteomes" id="UP000516160">
    <property type="component" value="Chromosome"/>
</dbReference>
<feature type="transmembrane region" description="Helical" evidence="1">
    <location>
        <begin position="82"/>
        <end position="103"/>
    </location>
</feature>
<keyword evidence="1" id="KW-0812">Transmembrane</keyword>
<protein>
    <submittedName>
        <fullName evidence="2">SdpI family protein</fullName>
    </submittedName>
</protein>
<name>A0A7G9W506_ALKCA</name>
<dbReference type="RefSeq" id="WP_213167433.1">
    <property type="nucleotide sequence ID" value="NZ_CP058559.1"/>
</dbReference>
<evidence type="ECO:0000313" key="2">
    <source>
        <dbReference type="EMBL" id="QNO13768.1"/>
    </source>
</evidence>
<keyword evidence="1" id="KW-0472">Membrane</keyword>
<evidence type="ECO:0000256" key="1">
    <source>
        <dbReference type="SAM" id="Phobius"/>
    </source>
</evidence>
<keyword evidence="1" id="KW-1133">Transmembrane helix</keyword>
<dbReference type="EMBL" id="CP058559">
    <property type="protein sequence ID" value="QNO13768.1"/>
    <property type="molecule type" value="Genomic_DNA"/>
</dbReference>
<gene>
    <name evidence="2" type="ORF">HYG86_02825</name>
</gene>
<reference evidence="2 3" key="1">
    <citation type="submission" date="2020-07" db="EMBL/GenBank/DDBJ databases">
        <title>Alkalicella. sp. LB2 genome.</title>
        <authorList>
            <person name="Postec A."/>
            <person name="Quemeneur M."/>
        </authorList>
    </citation>
    <scope>NUCLEOTIDE SEQUENCE [LARGE SCALE GENOMIC DNA]</scope>
    <source>
        <strain evidence="2 3">LB2</strain>
    </source>
</reference>
<organism evidence="2 3">
    <name type="scientific">Alkalicella caledoniensis</name>
    <dbReference type="NCBI Taxonomy" id="2731377"/>
    <lineage>
        <taxon>Bacteria</taxon>
        <taxon>Bacillati</taxon>
        <taxon>Bacillota</taxon>
        <taxon>Clostridia</taxon>
        <taxon>Eubacteriales</taxon>
        <taxon>Proteinivoracaceae</taxon>
        <taxon>Alkalicella</taxon>
    </lineage>
</organism>
<dbReference type="KEGG" id="acae:HYG86_02825"/>
<dbReference type="InterPro" id="IPR025962">
    <property type="entry name" value="SdpI/YhfL"/>
</dbReference>
<keyword evidence="3" id="KW-1185">Reference proteome</keyword>
<dbReference type="AlphaFoldDB" id="A0A7G9W506"/>
<evidence type="ECO:0000313" key="3">
    <source>
        <dbReference type="Proteomes" id="UP000516160"/>
    </source>
</evidence>